<protein>
    <recommendedName>
        <fullName evidence="2">Protein kinase domain-containing protein</fullName>
    </recommendedName>
</protein>
<dbReference type="InterPro" id="IPR012677">
    <property type="entry name" value="Nucleotide-bd_a/b_plait_sf"/>
</dbReference>
<dbReference type="SMART" id="SM00220">
    <property type="entry name" value="S_TKc"/>
    <property type="match status" value="1"/>
</dbReference>
<dbReference type="InterPro" id="IPR035979">
    <property type="entry name" value="RBD_domain_sf"/>
</dbReference>
<dbReference type="InterPro" id="IPR000719">
    <property type="entry name" value="Prot_kinase_dom"/>
</dbReference>
<proteinExistence type="predicted"/>
<dbReference type="PANTHER" id="PTHR46962">
    <property type="entry name" value="SERINE/THREONINE-PROTEIN KINASE KIST"/>
    <property type="match status" value="1"/>
</dbReference>
<dbReference type="Pfam" id="PF00069">
    <property type="entry name" value="Pkinase"/>
    <property type="match status" value="1"/>
</dbReference>
<dbReference type="EMBL" id="CALNXI010001850">
    <property type="protein sequence ID" value="CAH3178317.1"/>
    <property type="molecule type" value="Genomic_DNA"/>
</dbReference>
<reference evidence="3 4" key="1">
    <citation type="submission" date="2022-05" db="EMBL/GenBank/DDBJ databases">
        <authorList>
            <consortium name="Genoscope - CEA"/>
            <person name="William W."/>
        </authorList>
    </citation>
    <scope>NUCLEOTIDE SEQUENCE [LARGE SCALE GENOMIC DNA]</scope>
</reference>
<dbReference type="Proteomes" id="UP001159427">
    <property type="component" value="Unassembled WGS sequence"/>
</dbReference>
<dbReference type="PROSITE" id="PS50011">
    <property type="entry name" value="PROTEIN_KINASE_DOM"/>
    <property type="match status" value="1"/>
</dbReference>
<feature type="domain" description="Protein kinase" evidence="2">
    <location>
        <begin position="52"/>
        <end position="348"/>
    </location>
</feature>
<dbReference type="SUPFAM" id="SSF56112">
    <property type="entry name" value="Protein kinase-like (PK-like)"/>
    <property type="match status" value="1"/>
</dbReference>
<organism evidence="3 4">
    <name type="scientific">Porites evermanni</name>
    <dbReference type="NCBI Taxonomy" id="104178"/>
    <lineage>
        <taxon>Eukaryota</taxon>
        <taxon>Metazoa</taxon>
        <taxon>Cnidaria</taxon>
        <taxon>Anthozoa</taxon>
        <taxon>Hexacorallia</taxon>
        <taxon>Scleractinia</taxon>
        <taxon>Fungiina</taxon>
        <taxon>Poritidae</taxon>
        <taxon>Porites</taxon>
    </lineage>
</organism>
<evidence type="ECO:0000256" key="1">
    <source>
        <dbReference type="SAM" id="MobiDB-lite"/>
    </source>
</evidence>
<dbReference type="SUPFAM" id="SSF54928">
    <property type="entry name" value="RNA-binding domain, RBD"/>
    <property type="match status" value="1"/>
</dbReference>
<evidence type="ECO:0000259" key="2">
    <source>
        <dbReference type="PROSITE" id="PS50011"/>
    </source>
</evidence>
<feature type="non-terminal residue" evidence="3">
    <location>
        <position position="1"/>
    </location>
</feature>
<keyword evidence="4" id="KW-1185">Reference proteome</keyword>
<dbReference type="Gene3D" id="3.30.200.20">
    <property type="entry name" value="Phosphorylase Kinase, domain 1"/>
    <property type="match status" value="1"/>
</dbReference>
<dbReference type="PANTHER" id="PTHR46962:SF1">
    <property type="entry name" value="SERINE_THREONINE-PROTEIN KINASE KIST"/>
    <property type="match status" value="1"/>
</dbReference>
<dbReference type="InterPro" id="IPR034372">
    <property type="entry name" value="UHMK1"/>
</dbReference>
<accession>A0ABN8RH24</accession>
<gene>
    <name evidence="3" type="ORF">PEVE_00011726</name>
</gene>
<evidence type="ECO:0000313" key="4">
    <source>
        <dbReference type="Proteomes" id="UP001159427"/>
    </source>
</evidence>
<evidence type="ECO:0000313" key="3">
    <source>
        <dbReference type="EMBL" id="CAH3178317.1"/>
    </source>
</evidence>
<dbReference type="Gene3D" id="1.10.510.10">
    <property type="entry name" value="Transferase(Phosphotransferase) domain 1"/>
    <property type="match status" value="1"/>
</dbReference>
<sequence>KNALFSKGARCNKVGKNPVWYVANSSNLLIMAKASSSNEFEGQILRSTKYTWKLGRCVGRGTCSVVVEVVGSFVSSTMHRRPQDIKAAVKIFKQAQRFEAAGVNEIEILEYLRRRGELTKCKCRHIAWLIDYFSYKGVMHLVFDRLDCDLHHILLKNSNKGLPLYIVKECARHILEALRFLAANMVVHGDVKMSNIMWNANRGLFQLVDFALSFVKENQPYQPLQSAGYQSPEAGMWNRMIIEGTADRSNSGCCCASDMWSFAFVLWYMYTGTPACRYETDNPVCDNCLKAEEILCLHFKQINTQIPNDGRKITAEHHELFHDLIMKMIKCKPEERITSSNALQHLFLEPSAELLIPSLADMMLLPTTTLLMDNVYLQHGEDLFFFSYTNSLKDVEEMCARFGVIRQITRGSTDGKVLIQYFDADDCSRAHSALTGWIYNGRTVITCFYLSGKSSIPGIFTSVEPTQEKIHDNGRPDTLGKRSVDSESEFPAKDDVKCMKTSNENLDIDLKVKTSF</sequence>
<feature type="region of interest" description="Disordered" evidence="1">
    <location>
        <begin position="469"/>
        <end position="488"/>
    </location>
</feature>
<dbReference type="InterPro" id="IPR011009">
    <property type="entry name" value="Kinase-like_dom_sf"/>
</dbReference>
<name>A0ABN8RH24_9CNID</name>
<dbReference type="Gene3D" id="3.30.70.330">
    <property type="match status" value="1"/>
</dbReference>
<comment type="caution">
    <text evidence="3">The sequence shown here is derived from an EMBL/GenBank/DDBJ whole genome shotgun (WGS) entry which is preliminary data.</text>
</comment>